<gene>
    <name evidence="2" type="ORF">J7I43_14660</name>
</gene>
<keyword evidence="3" id="KW-1185">Reference proteome</keyword>
<feature type="chain" id="PRO_5045284505" evidence="1">
    <location>
        <begin position="20"/>
        <end position="401"/>
    </location>
</feature>
<organism evidence="2 3">
    <name type="scientific">Chitinophaga chungangae</name>
    <dbReference type="NCBI Taxonomy" id="2821488"/>
    <lineage>
        <taxon>Bacteria</taxon>
        <taxon>Pseudomonadati</taxon>
        <taxon>Bacteroidota</taxon>
        <taxon>Chitinophagia</taxon>
        <taxon>Chitinophagales</taxon>
        <taxon>Chitinophagaceae</taxon>
        <taxon>Chitinophaga</taxon>
    </lineage>
</organism>
<dbReference type="PROSITE" id="PS51257">
    <property type="entry name" value="PROKAR_LIPOPROTEIN"/>
    <property type="match status" value="1"/>
</dbReference>
<protein>
    <submittedName>
        <fullName evidence="2">DUF4876 domain-containing protein</fullName>
    </submittedName>
</protein>
<reference evidence="3" key="1">
    <citation type="submission" date="2021-03" db="EMBL/GenBank/DDBJ databases">
        <title>Assistant Professor.</title>
        <authorList>
            <person name="Huq M.A."/>
        </authorList>
    </citation>
    <scope>NUCLEOTIDE SEQUENCE [LARGE SCALE GENOMIC DNA]</scope>
    <source>
        <strain evidence="3">MAH-28</strain>
    </source>
</reference>
<dbReference type="InterPro" id="IPR032627">
    <property type="entry name" value="DUF4876"/>
</dbReference>
<keyword evidence="1" id="KW-0732">Signal</keyword>
<dbReference type="EMBL" id="JAGHKP010000003">
    <property type="protein sequence ID" value="MBO9153467.1"/>
    <property type="molecule type" value="Genomic_DNA"/>
</dbReference>
<dbReference type="Pfam" id="PF16215">
    <property type="entry name" value="DUF4876"/>
    <property type="match status" value="1"/>
</dbReference>
<proteinExistence type="predicted"/>
<evidence type="ECO:0000313" key="3">
    <source>
        <dbReference type="Proteomes" id="UP000679126"/>
    </source>
</evidence>
<feature type="signal peptide" evidence="1">
    <location>
        <begin position="1"/>
        <end position="19"/>
    </location>
</feature>
<evidence type="ECO:0000256" key="1">
    <source>
        <dbReference type="SAM" id="SignalP"/>
    </source>
</evidence>
<comment type="caution">
    <text evidence="2">The sequence shown here is derived from an EMBL/GenBank/DDBJ whole genome shotgun (WGS) entry which is preliminary data.</text>
</comment>
<dbReference type="RefSeq" id="WP_209146469.1">
    <property type="nucleotide sequence ID" value="NZ_JAGHKP010000003.1"/>
</dbReference>
<dbReference type="Proteomes" id="UP000679126">
    <property type="component" value="Unassembled WGS sequence"/>
</dbReference>
<name>A0ABS3YFL1_9BACT</name>
<evidence type="ECO:0000313" key="2">
    <source>
        <dbReference type="EMBL" id="MBO9153467.1"/>
    </source>
</evidence>
<accession>A0ABS3YFL1</accession>
<sequence>MRHTKLFSLAITFGGLLFAASCSKEDLAVKNSTVGVTFTNPANLKEVKTSALTVTFKEVNSGTVSTFNVNSASELSSLNLPEGSYDVSLEGDIEYKLDETIYKSKIRGVKSGVKITGGNVAIDIPLFLYNVNAGLVLKEIFFTGTRTPENKLYHGDKYFIVYNNSEDTLYTDGLIYAEAQFLTTTKYDYTPNIMAEAFTANNIVLFPGSGKEHEILPGKQVVVAANAIDNRELNPNSFDLRNADYELNLGGTIDVDNPQVPDLVNVNGAMIMHDRGFRSYVLARLPQGTTPGDFIAENHYEYTYIGATGKVMTNDGVKIPNTWILDAVNLSVQSEFVWTLTAPSLDISWTYCGKVNSDATRYGKSVRRKVVYTNPDGRVVLLDNNDSAKDFEAESKPSLMP</sequence>